<dbReference type="Proteomes" id="UP000013827">
    <property type="component" value="Unassembled WGS sequence"/>
</dbReference>
<name>A0A0D3JBE3_EMIH1</name>
<dbReference type="RefSeq" id="XP_005773257.1">
    <property type="nucleotide sequence ID" value="XM_005773200.1"/>
</dbReference>
<keyword evidence="3" id="KW-1185">Reference proteome</keyword>
<dbReference type="GeneID" id="17266370"/>
<reference evidence="3" key="1">
    <citation type="journal article" date="2013" name="Nature">
        <title>Pan genome of the phytoplankton Emiliania underpins its global distribution.</title>
        <authorList>
            <person name="Read B.A."/>
            <person name="Kegel J."/>
            <person name="Klute M.J."/>
            <person name="Kuo A."/>
            <person name="Lefebvre S.C."/>
            <person name="Maumus F."/>
            <person name="Mayer C."/>
            <person name="Miller J."/>
            <person name="Monier A."/>
            <person name="Salamov A."/>
            <person name="Young J."/>
            <person name="Aguilar M."/>
            <person name="Claverie J.M."/>
            <person name="Frickenhaus S."/>
            <person name="Gonzalez K."/>
            <person name="Herman E.K."/>
            <person name="Lin Y.C."/>
            <person name="Napier J."/>
            <person name="Ogata H."/>
            <person name="Sarno A.F."/>
            <person name="Shmutz J."/>
            <person name="Schroeder D."/>
            <person name="de Vargas C."/>
            <person name="Verret F."/>
            <person name="von Dassow P."/>
            <person name="Valentin K."/>
            <person name="Van de Peer Y."/>
            <person name="Wheeler G."/>
            <person name="Dacks J.B."/>
            <person name="Delwiche C.F."/>
            <person name="Dyhrman S.T."/>
            <person name="Glockner G."/>
            <person name="John U."/>
            <person name="Richards T."/>
            <person name="Worden A.Z."/>
            <person name="Zhang X."/>
            <person name="Grigoriev I.V."/>
            <person name="Allen A.E."/>
            <person name="Bidle K."/>
            <person name="Borodovsky M."/>
            <person name="Bowler C."/>
            <person name="Brownlee C."/>
            <person name="Cock J.M."/>
            <person name="Elias M."/>
            <person name="Gladyshev V.N."/>
            <person name="Groth M."/>
            <person name="Guda C."/>
            <person name="Hadaegh A."/>
            <person name="Iglesias-Rodriguez M.D."/>
            <person name="Jenkins J."/>
            <person name="Jones B.M."/>
            <person name="Lawson T."/>
            <person name="Leese F."/>
            <person name="Lindquist E."/>
            <person name="Lobanov A."/>
            <person name="Lomsadze A."/>
            <person name="Malik S.B."/>
            <person name="Marsh M.E."/>
            <person name="Mackinder L."/>
            <person name="Mock T."/>
            <person name="Mueller-Roeber B."/>
            <person name="Pagarete A."/>
            <person name="Parker M."/>
            <person name="Probert I."/>
            <person name="Quesneville H."/>
            <person name="Raines C."/>
            <person name="Rensing S.A."/>
            <person name="Riano-Pachon D.M."/>
            <person name="Richier S."/>
            <person name="Rokitta S."/>
            <person name="Shiraiwa Y."/>
            <person name="Soanes D.M."/>
            <person name="van der Giezen M."/>
            <person name="Wahlund T.M."/>
            <person name="Williams B."/>
            <person name="Wilson W."/>
            <person name="Wolfe G."/>
            <person name="Wurch L.L."/>
        </authorList>
    </citation>
    <scope>NUCLEOTIDE SEQUENCE</scope>
</reference>
<evidence type="ECO:0000313" key="2">
    <source>
        <dbReference type="EnsemblProtists" id="EOD20828"/>
    </source>
</evidence>
<accession>A0A0D3JBE3</accession>
<dbReference type="KEGG" id="ehx:EMIHUDRAFT_241769"/>
<evidence type="ECO:0000259" key="1">
    <source>
        <dbReference type="Pfam" id="PF08241"/>
    </source>
</evidence>
<dbReference type="InterPro" id="IPR029063">
    <property type="entry name" value="SAM-dependent_MTases_sf"/>
</dbReference>
<dbReference type="SUPFAM" id="SSF53335">
    <property type="entry name" value="S-adenosyl-L-methionine-dependent methyltransferases"/>
    <property type="match status" value="1"/>
</dbReference>
<dbReference type="PaxDb" id="2903-EOD20828"/>
<dbReference type="Pfam" id="PF08241">
    <property type="entry name" value="Methyltransf_11"/>
    <property type="match status" value="1"/>
</dbReference>
<proteinExistence type="predicted"/>
<dbReference type="AlphaFoldDB" id="A0A0D3JBE3"/>
<sequence>MVDADGKQHSYSEASELRQEAGLESKRSFIYDPIEGRSVHVKWAGTMAAREDGRSKNNQNRIRQLALVMLRVVPAMRHCTSLRSWVAEACESPALAIRNTDSNRAIHSTQHEDLHALSYATESVDLLLSSEVFEHLHSPYAAFSSVYRVLRHGGKHLFTTPFSGLARDTQFSRRHANGTIVHPPNGATYHGNPNPQAAGGGGSLLYTHFGQEMVSSLCSMGYDVNMWEVDAPEMGITGDGALVFEATKPRLCP</sequence>
<protein>
    <recommendedName>
        <fullName evidence="1">Methyltransferase type 11 domain-containing protein</fullName>
    </recommendedName>
</protein>
<dbReference type="Gene3D" id="3.40.50.150">
    <property type="entry name" value="Vaccinia Virus protein VP39"/>
    <property type="match status" value="1"/>
</dbReference>
<dbReference type="HOGENOM" id="CLU_1100197_0_0_1"/>
<evidence type="ECO:0000313" key="3">
    <source>
        <dbReference type="Proteomes" id="UP000013827"/>
    </source>
</evidence>
<organism evidence="2 3">
    <name type="scientific">Emiliania huxleyi (strain CCMP1516)</name>
    <dbReference type="NCBI Taxonomy" id="280463"/>
    <lineage>
        <taxon>Eukaryota</taxon>
        <taxon>Haptista</taxon>
        <taxon>Haptophyta</taxon>
        <taxon>Prymnesiophyceae</taxon>
        <taxon>Isochrysidales</taxon>
        <taxon>Noelaerhabdaceae</taxon>
        <taxon>Emiliania</taxon>
    </lineage>
</organism>
<dbReference type="InterPro" id="IPR013216">
    <property type="entry name" value="Methyltransf_11"/>
</dbReference>
<dbReference type="EnsemblProtists" id="EOD20828">
    <property type="protein sequence ID" value="EOD20828"/>
    <property type="gene ID" value="EMIHUDRAFT_241769"/>
</dbReference>
<feature type="domain" description="Methyltransferase type 11" evidence="1">
    <location>
        <begin position="105"/>
        <end position="158"/>
    </location>
</feature>
<reference evidence="2" key="2">
    <citation type="submission" date="2024-10" db="UniProtKB">
        <authorList>
            <consortium name="EnsemblProtists"/>
        </authorList>
    </citation>
    <scope>IDENTIFICATION</scope>
</reference>
<dbReference type="eggNOG" id="ENOG502ST31">
    <property type="taxonomic scope" value="Eukaryota"/>
</dbReference>
<dbReference type="GO" id="GO:0008757">
    <property type="term" value="F:S-adenosylmethionine-dependent methyltransferase activity"/>
    <property type="evidence" value="ECO:0007669"/>
    <property type="project" value="InterPro"/>
</dbReference>